<feature type="transmembrane region" description="Helical" evidence="1">
    <location>
        <begin position="6"/>
        <end position="34"/>
    </location>
</feature>
<dbReference type="VEuPathDB" id="TriTrypDB:LPAL13_270016200"/>
<keyword evidence="1" id="KW-0472">Membrane</keyword>
<keyword evidence="3" id="KW-1185">Reference proteome</keyword>
<dbReference type="Gene3D" id="1.20.120.1630">
    <property type="match status" value="1"/>
</dbReference>
<dbReference type="EMBL" id="CP009396">
    <property type="protein sequence ID" value="AIN99474.1"/>
    <property type="molecule type" value="Genomic_DNA"/>
</dbReference>
<feature type="transmembrane region" description="Helical" evidence="1">
    <location>
        <begin position="75"/>
        <end position="97"/>
    </location>
</feature>
<dbReference type="PANTHER" id="PTHR32251:SF23">
    <property type="entry name" value="3-OXO-5-ALPHA-STEROID 4-DEHYDROGENASE (DUF1295)"/>
    <property type="match status" value="1"/>
</dbReference>
<evidence type="ECO:0000256" key="1">
    <source>
        <dbReference type="SAM" id="Phobius"/>
    </source>
</evidence>
<evidence type="ECO:0008006" key="4">
    <source>
        <dbReference type="Google" id="ProtNLM"/>
    </source>
</evidence>
<sequence>MDSLSSAIAAATATSFALSACLMIVASLVLFVAAHRNDNYSWVDRSWSILPVVCTWIHVYYTHQEARKTAVSHVAGQSSLSLSCAALFGLVITVWGCRLTFNFFRRGGYARGGQDYRWNYVRSWPIFSGSPIIWMLFNFFFISCFQTWLLWAIPLPVMQFPARPPTAKEITLAAVLLVLIALETICDEQQWRFQCEKARTPRQSPYCYGFCVTGVFGYSRHLNVFCEASLWVVLAMAAHSSGTASMAWWQWSGCAMLGLLILVSTRTITERLSARKYPGYALYQSITPMFFPSLYSTTEEVLFSLELRKLK</sequence>
<dbReference type="Pfam" id="PF06966">
    <property type="entry name" value="DUF1295"/>
    <property type="match status" value="1"/>
</dbReference>
<dbReference type="OrthoDB" id="201504at2759"/>
<keyword evidence="1" id="KW-0812">Transmembrane</keyword>
<dbReference type="Proteomes" id="UP000063063">
    <property type="component" value="Chromosome 27"/>
</dbReference>
<feature type="transmembrane region" description="Helical" evidence="1">
    <location>
        <begin position="248"/>
        <end position="268"/>
    </location>
</feature>
<organism evidence="2 3">
    <name type="scientific">Leishmania panamensis</name>
    <dbReference type="NCBI Taxonomy" id="5679"/>
    <lineage>
        <taxon>Eukaryota</taxon>
        <taxon>Discoba</taxon>
        <taxon>Euglenozoa</taxon>
        <taxon>Kinetoplastea</taxon>
        <taxon>Metakinetoplastina</taxon>
        <taxon>Trypanosomatida</taxon>
        <taxon>Trypanosomatidae</taxon>
        <taxon>Leishmaniinae</taxon>
        <taxon>Leishmania</taxon>
        <taxon>Leishmania guyanensis species complex</taxon>
    </lineage>
</organism>
<dbReference type="GO" id="GO:0016020">
    <property type="term" value="C:membrane"/>
    <property type="evidence" value="ECO:0007669"/>
    <property type="project" value="TreeGrafter"/>
</dbReference>
<protein>
    <recommendedName>
        <fullName evidence="4">Steroid 5-alpha reductase C-terminal domain-containing protein</fullName>
    </recommendedName>
</protein>
<gene>
    <name evidence="2" type="ORF">LPMP_270900</name>
</gene>
<dbReference type="eggNOG" id="KOG4650">
    <property type="taxonomic scope" value="Eukaryota"/>
</dbReference>
<dbReference type="RefSeq" id="XP_010700181.1">
    <property type="nucleotide sequence ID" value="XM_010701879.1"/>
</dbReference>
<dbReference type="AlphaFoldDB" id="A0A088RW27"/>
<dbReference type="KEGG" id="lpan:LPMP_270900"/>
<name>A0A088RW27_LEIPA</name>
<proteinExistence type="predicted"/>
<evidence type="ECO:0000313" key="2">
    <source>
        <dbReference type="EMBL" id="AIN99474.1"/>
    </source>
</evidence>
<feature type="transmembrane region" description="Helical" evidence="1">
    <location>
        <begin position="46"/>
        <end position="63"/>
    </location>
</feature>
<evidence type="ECO:0000313" key="3">
    <source>
        <dbReference type="Proteomes" id="UP000063063"/>
    </source>
</evidence>
<reference evidence="2 3" key="1">
    <citation type="journal article" date="2015" name="Sci. Rep.">
        <title>The genome of Leishmania panamensis: insights into genomics of the L. (Viannia) subgenus.</title>
        <authorList>
            <person name="Llanes A."/>
            <person name="Restrepo C.M."/>
            <person name="Vecchio G.D."/>
            <person name="Anguizola F.J."/>
            <person name="Lleonart R."/>
        </authorList>
    </citation>
    <scope>NUCLEOTIDE SEQUENCE [LARGE SCALE GENOMIC DNA]</scope>
    <source>
        <strain evidence="2 3">MHOM/PA/94/PSC-1</strain>
    </source>
</reference>
<accession>A0A088RW27</accession>
<dbReference type="VEuPathDB" id="TriTrypDB:LPMP_270900"/>
<dbReference type="PANTHER" id="PTHR32251">
    <property type="entry name" value="3-OXO-5-ALPHA-STEROID 4-DEHYDROGENASE"/>
    <property type="match status" value="1"/>
</dbReference>
<keyword evidence="1" id="KW-1133">Transmembrane helix</keyword>
<dbReference type="InterPro" id="IPR010721">
    <property type="entry name" value="UstE-like"/>
</dbReference>
<dbReference type="GeneID" id="22576268"/>